<gene>
    <name evidence="1" type="ORF">SAMN05421753_11761</name>
</gene>
<sequence>MTTNFALDSKLVEQARLIGGHKTKKAAVTAALQEYVRIRMQLKILDLAGTIDYHPNYDYKANRRR</sequence>
<dbReference type="STRING" id="1576369.SAMN05421753_11761"/>
<keyword evidence="2" id="KW-1185">Reference proteome</keyword>
<dbReference type="Pfam" id="PF09957">
    <property type="entry name" value="VapB_antitoxin"/>
    <property type="match status" value="1"/>
</dbReference>
<dbReference type="OrthoDB" id="9805830at2"/>
<protein>
    <submittedName>
        <fullName evidence="1">Antitoxin of type II TA system, VapB</fullName>
    </submittedName>
</protein>
<organism evidence="1 2">
    <name type="scientific">Planctomicrobium piriforme</name>
    <dbReference type="NCBI Taxonomy" id="1576369"/>
    <lineage>
        <taxon>Bacteria</taxon>
        <taxon>Pseudomonadati</taxon>
        <taxon>Planctomycetota</taxon>
        <taxon>Planctomycetia</taxon>
        <taxon>Planctomycetales</taxon>
        <taxon>Planctomycetaceae</taxon>
        <taxon>Planctomicrobium</taxon>
    </lineage>
</organism>
<accession>A0A1I3PY80</accession>
<reference evidence="2" key="1">
    <citation type="submission" date="2016-10" db="EMBL/GenBank/DDBJ databases">
        <authorList>
            <person name="Varghese N."/>
            <person name="Submissions S."/>
        </authorList>
    </citation>
    <scope>NUCLEOTIDE SEQUENCE [LARGE SCALE GENOMIC DNA]</scope>
    <source>
        <strain evidence="2">DSM 26348</strain>
    </source>
</reference>
<dbReference type="EMBL" id="FOQD01000017">
    <property type="protein sequence ID" value="SFJ25896.1"/>
    <property type="molecule type" value="Genomic_DNA"/>
</dbReference>
<dbReference type="AlphaFoldDB" id="A0A1I3PY80"/>
<proteinExistence type="predicted"/>
<name>A0A1I3PY80_9PLAN</name>
<dbReference type="RefSeq" id="WP_092054615.1">
    <property type="nucleotide sequence ID" value="NZ_FOQD01000017.1"/>
</dbReference>
<dbReference type="InterPro" id="IPR019239">
    <property type="entry name" value="VapB_antitoxin"/>
</dbReference>
<dbReference type="Proteomes" id="UP000199518">
    <property type="component" value="Unassembled WGS sequence"/>
</dbReference>
<evidence type="ECO:0000313" key="2">
    <source>
        <dbReference type="Proteomes" id="UP000199518"/>
    </source>
</evidence>
<evidence type="ECO:0000313" key="1">
    <source>
        <dbReference type="EMBL" id="SFJ25896.1"/>
    </source>
</evidence>